<dbReference type="InterPro" id="IPR006829">
    <property type="entry name" value="LXG_dom"/>
</dbReference>
<dbReference type="AlphaFoldDB" id="A0A3R5R1H6"/>
<evidence type="ECO:0000256" key="1">
    <source>
        <dbReference type="ARBA" id="ARBA00034117"/>
    </source>
</evidence>
<dbReference type="KEGG" id="cmah:C1I91_24635"/>
<evidence type="ECO:0000256" key="2">
    <source>
        <dbReference type="SAM" id="Coils"/>
    </source>
</evidence>
<accession>A0A3R5R1H6</accession>
<evidence type="ECO:0000259" key="3">
    <source>
        <dbReference type="PROSITE" id="PS51756"/>
    </source>
</evidence>
<dbReference type="Proteomes" id="UP000286268">
    <property type="component" value="Chromosome"/>
</dbReference>
<dbReference type="EMBL" id="CP025746">
    <property type="protein sequence ID" value="QAA34563.1"/>
    <property type="molecule type" value="Genomic_DNA"/>
</dbReference>
<comment type="similarity">
    <text evidence="1">In the N-terminal section; belongs to the LXG family.</text>
</comment>
<keyword evidence="2" id="KW-0175">Coiled coil</keyword>
<keyword evidence="5" id="KW-1185">Reference proteome</keyword>
<gene>
    <name evidence="4" type="ORF">C1I91_24635</name>
</gene>
<dbReference type="OrthoDB" id="2079451at2"/>
<evidence type="ECO:0000313" key="4">
    <source>
        <dbReference type="EMBL" id="QAA34563.1"/>
    </source>
</evidence>
<protein>
    <recommendedName>
        <fullName evidence="3">LXG domain-containing protein</fullName>
    </recommendedName>
</protein>
<evidence type="ECO:0000313" key="5">
    <source>
        <dbReference type="Proteomes" id="UP000286268"/>
    </source>
</evidence>
<organism evidence="4 5">
    <name type="scientific">Clostridium manihotivorum</name>
    <dbReference type="NCBI Taxonomy" id="2320868"/>
    <lineage>
        <taxon>Bacteria</taxon>
        <taxon>Bacillati</taxon>
        <taxon>Bacillota</taxon>
        <taxon>Clostridia</taxon>
        <taxon>Eubacteriales</taxon>
        <taxon>Clostridiaceae</taxon>
        <taxon>Clostridium</taxon>
    </lineage>
</organism>
<feature type="domain" description="LXG" evidence="3">
    <location>
        <begin position="1"/>
        <end position="234"/>
    </location>
</feature>
<reference evidence="4 5" key="1">
    <citation type="submission" date="2018-01" db="EMBL/GenBank/DDBJ databases">
        <title>Genome Sequencing and Assembly of Anaerobacter polyendosporus strain CT4.</title>
        <authorList>
            <person name="Tachaapaikoon C."/>
            <person name="Sutheeworapong S."/>
            <person name="Jenjaroenpun P."/>
            <person name="Wongsurawat T."/>
            <person name="Nookeaw I."/>
            <person name="Cheawchanlertfa P."/>
            <person name="Kosugi A."/>
            <person name="Cheevadhanarak S."/>
            <person name="Ratanakhanokchai K."/>
        </authorList>
    </citation>
    <scope>NUCLEOTIDE SEQUENCE [LARGE SCALE GENOMIC DNA]</scope>
    <source>
        <strain evidence="4 5">CT4</strain>
    </source>
</reference>
<dbReference type="Pfam" id="PF04740">
    <property type="entry name" value="LXG"/>
    <property type="match status" value="1"/>
</dbReference>
<proteinExistence type="inferred from homology"/>
<name>A0A3R5R1H6_9CLOT</name>
<sequence length="483" mass="52290">MKVTRLVNSNVAEILSQINQYKKTVQDAFYEQYKNIFILTQTNNFRGEGADAYKEYLLSVTINYINTFINISEQVSATIEKMHSSYIALENSEQGSIDTSTVEEVRRNLNSKNEKFQYLVEEIDELNREAAQYISVRGLNSSDISATYSNIDTELYNICDDLTKADEAALKEANNLFEEINELANQLKTIANDYHKDKKISADMVKDIPSQQWYKTESNKNLSLLMKEDPFFYSANAKYRSEGQWAKGATSDVYIYGGYSAYGGAYTANTNDGVSSLDANGSLFNAYEAAQATKYFRQNANLSLGAAAVSGKMGFSKNYIGFQGKGSVAAVDANASVVLGTDKFNGYAKGNATFLSASGYTNCYVNPSNGDFDIGIGGKATAAEASFSLGTSILTVPAQNSSSQEYIGGLVKVSKSTSLLAGSIKAKVGAGGSADFDLSSTKVLDFGEINVNALHVKLGGALGIGLDVDVTIPVPTIDLPWES</sequence>
<dbReference type="PROSITE" id="PS51756">
    <property type="entry name" value="LXG"/>
    <property type="match status" value="1"/>
</dbReference>
<feature type="coiled-coil region" evidence="2">
    <location>
        <begin position="166"/>
        <end position="193"/>
    </location>
</feature>